<proteinExistence type="inferred from homology"/>
<dbReference type="Proteomes" id="UP000275408">
    <property type="component" value="Unassembled WGS sequence"/>
</dbReference>
<dbReference type="PANTHER" id="PTHR16650">
    <property type="entry name" value="C21ORF13-RELATED"/>
    <property type="match status" value="1"/>
</dbReference>
<dbReference type="Pfam" id="PF15619">
    <property type="entry name" value="Lebercilin"/>
    <property type="match status" value="1"/>
</dbReference>
<evidence type="ECO:0000256" key="1">
    <source>
        <dbReference type="ARBA" id="ARBA00010229"/>
    </source>
</evidence>
<dbReference type="OMA" id="KECKASN"/>
<comment type="caution">
    <text evidence="6">The sequence shown here is derived from an EMBL/GenBank/DDBJ whole genome shotgun (WGS) entry which is preliminary data.</text>
</comment>
<feature type="compositionally biased region" description="Basic residues" evidence="4">
    <location>
        <begin position="45"/>
        <end position="66"/>
    </location>
</feature>
<feature type="coiled-coil region" evidence="3">
    <location>
        <begin position="156"/>
        <end position="259"/>
    </location>
</feature>
<feature type="domain" description="Lebercilin" evidence="5">
    <location>
        <begin position="80"/>
        <end position="259"/>
    </location>
</feature>
<dbReference type="AlphaFoldDB" id="A0A3M6T5K8"/>
<evidence type="ECO:0000259" key="5">
    <source>
        <dbReference type="Pfam" id="PF15619"/>
    </source>
</evidence>
<dbReference type="EMBL" id="RCHS01004263">
    <property type="protein sequence ID" value="RMX36677.1"/>
    <property type="molecule type" value="Genomic_DNA"/>
</dbReference>
<feature type="compositionally biased region" description="Polar residues" evidence="4">
    <location>
        <begin position="30"/>
        <end position="41"/>
    </location>
</feature>
<dbReference type="InterPro" id="IPR026188">
    <property type="entry name" value="Lebercilin-like"/>
</dbReference>
<name>A0A3M6T5K8_POCDA</name>
<sequence length="307" mass="35935">MSFGAVVEEMFSDISSRSSSSDESEKHQRATTLDTYDSRPTTKGGRAKSKQKGISKLSTQRKKKTVHQTAMDRLLYEIAVRTQHKAKSLEFEAKNLSDTVDNLRHENRALKRLQRSQTREIHDRHDFVDMANLSLKGFRKDVRFSEENRVDADATVRKKTKKVIRLENESKRYENLLQLDSKLPSIEELEQKIEKADRDLELKDERLKELQTKLELDDQRITQEQKKEKKRFVKLQHEIDETVRECHDLTSRIKTAERKIHKTNIYCRKRVPSTQALPAITWYPPAIEQSPTNKVQTWLNKNSDSST</sequence>
<comment type="similarity">
    <text evidence="1">Belongs to the LCA5 family.</text>
</comment>
<evidence type="ECO:0000256" key="2">
    <source>
        <dbReference type="ARBA" id="ARBA00023054"/>
    </source>
</evidence>
<protein>
    <recommendedName>
        <fullName evidence="5">Lebercilin domain-containing protein</fullName>
    </recommendedName>
</protein>
<dbReference type="GO" id="GO:0005930">
    <property type="term" value="C:axoneme"/>
    <property type="evidence" value="ECO:0007669"/>
    <property type="project" value="TreeGrafter"/>
</dbReference>
<keyword evidence="2 3" id="KW-0175">Coiled coil</keyword>
<evidence type="ECO:0000256" key="4">
    <source>
        <dbReference type="SAM" id="MobiDB-lite"/>
    </source>
</evidence>
<dbReference type="PANTHER" id="PTHR16650:SF6">
    <property type="entry name" value="GH21622P"/>
    <property type="match status" value="1"/>
</dbReference>
<accession>A0A3M6T5K8</accession>
<feature type="region of interest" description="Disordered" evidence="4">
    <location>
        <begin position="13"/>
        <end position="66"/>
    </location>
</feature>
<gene>
    <name evidence="6" type="ORF">pdam_00019644</name>
</gene>
<evidence type="ECO:0000313" key="7">
    <source>
        <dbReference type="Proteomes" id="UP000275408"/>
    </source>
</evidence>
<dbReference type="OrthoDB" id="5973912at2759"/>
<dbReference type="GO" id="GO:0042073">
    <property type="term" value="P:intraciliary transport"/>
    <property type="evidence" value="ECO:0007669"/>
    <property type="project" value="TreeGrafter"/>
</dbReference>
<feature type="coiled-coil region" evidence="3">
    <location>
        <begin position="86"/>
        <end position="120"/>
    </location>
</feature>
<dbReference type="InterPro" id="IPR028933">
    <property type="entry name" value="Lebercilin_dom"/>
</dbReference>
<evidence type="ECO:0000256" key="3">
    <source>
        <dbReference type="SAM" id="Coils"/>
    </source>
</evidence>
<reference evidence="6 7" key="1">
    <citation type="journal article" date="2018" name="Sci. Rep.">
        <title>Comparative analysis of the Pocillopora damicornis genome highlights role of immune system in coral evolution.</title>
        <authorList>
            <person name="Cunning R."/>
            <person name="Bay R.A."/>
            <person name="Gillette P."/>
            <person name="Baker A.C."/>
            <person name="Traylor-Knowles N."/>
        </authorList>
    </citation>
    <scope>NUCLEOTIDE SEQUENCE [LARGE SCALE GENOMIC DNA]</scope>
    <source>
        <strain evidence="6">RSMAS</strain>
        <tissue evidence="6">Whole animal</tissue>
    </source>
</reference>
<organism evidence="6 7">
    <name type="scientific">Pocillopora damicornis</name>
    <name type="common">Cauliflower coral</name>
    <name type="synonym">Millepora damicornis</name>
    <dbReference type="NCBI Taxonomy" id="46731"/>
    <lineage>
        <taxon>Eukaryota</taxon>
        <taxon>Metazoa</taxon>
        <taxon>Cnidaria</taxon>
        <taxon>Anthozoa</taxon>
        <taxon>Hexacorallia</taxon>
        <taxon>Scleractinia</taxon>
        <taxon>Astrocoeniina</taxon>
        <taxon>Pocilloporidae</taxon>
        <taxon>Pocillopora</taxon>
    </lineage>
</organism>
<keyword evidence="7" id="KW-1185">Reference proteome</keyword>
<evidence type="ECO:0000313" key="6">
    <source>
        <dbReference type="EMBL" id="RMX36677.1"/>
    </source>
</evidence>